<gene>
    <name evidence="12" type="ORF">MNBD_GAMMA22-1564</name>
</gene>
<evidence type="ECO:0000256" key="7">
    <source>
        <dbReference type="ARBA" id="ARBA00023235"/>
    </source>
</evidence>
<dbReference type="EMBL" id="UOFS01000007">
    <property type="protein sequence ID" value="VAW91896.1"/>
    <property type="molecule type" value="Genomic_DNA"/>
</dbReference>
<dbReference type="PANTHER" id="PTHR21600:SF92">
    <property type="entry name" value="RIBOSOMAL LARGE SUBUNIT PSEUDOURIDINE SYNTHASE C"/>
    <property type="match status" value="1"/>
</dbReference>
<evidence type="ECO:0000256" key="3">
    <source>
        <dbReference type="ARBA" id="ARBA00010876"/>
    </source>
</evidence>
<dbReference type="SUPFAM" id="SSF55120">
    <property type="entry name" value="Pseudouridine synthase"/>
    <property type="match status" value="1"/>
</dbReference>
<protein>
    <recommendedName>
        <fullName evidence="5">Ribosomal large subunit pseudouridine synthase C</fullName>
        <ecNumber evidence="4">5.4.99.24</ecNumber>
    </recommendedName>
    <alternativeName>
        <fullName evidence="8">23S rRNA pseudouridine(955/2504/2580) synthase</fullName>
    </alternativeName>
    <alternativeName>
        <fullName evidence="9">rRNA pseudouridylate synthase C</fullName>
    </alternativeName>
    <alternativeName>
        <fullName evidence="10">rRNA-uridine isomerase C</fullName>
    </alternativeName>
</protein>
<dbReference type="SUPFAM" id="SSF55174">
    <property type="entry name" value="Alpha-L RNA-binding motif"/>
    <property type="match status" value="1"/>
</dbReference>
<evidence type="ECO:0000256" key="9">
    <source>
        <dbReference type="ARBA" id="ARBA00031975"/>
    </source>
</evidence>
<comment type="function">
    <text evidence="2">Responsible for synthesis of pseudouridine from uracil at positions 955, 2504 and 2580 in 23S ribosomal RNA.</text>
</comment>
<evidence type="ECO:0000256" key="6">
    <source>
        <dbReference type="ARBA" id="ARBA00022552"/>
    </source>
</evidence>
<evidence type="ECO:0000256" key="2">
    <source>
        <dbReference type="ARBA" id="ARBA00002876"/>
    </source>
</evidence>
<dbReference type="SMART" id="SM00363">
    <property type="entry name" value="S4"/>
    <property type="match status" value="1"/>
</dbReference>
<comment type="catalytic activity">
    <reaction evidence="1">
        <text>uridine(955/2504/2580) in 23S rRNA = pseudouridine(955/2504/2580) in 23S rRNA</text>
        <dbReference type="Rhea" id="RHEA:42528"/>
        <dbReference type="Rhea" id="RHEA-COMP:10099"/>
        <dbReference type="Rhea" id="RHEA-COMP:10100"/>
        <dbReference type="ChEBI" id="CHEBI:65314"/>
        <dbReference type="ChEBI" id="CHEBI:65315"/>
        <dbReference type="EC" id="5.4.99.24"/>
    </reaction>
</comment>
<dbReference type="CDD" id="cd00165">
    <property type="entry name" value="S4"/>
    <property type="match status" value="1"/>
</dbReference>
<dbReference type="InterPro" id="IPR006145">
    <property type="entry name" value="PsdUridine_synth_RsuA/RluA"/>
</dbReference>
<dbReference type="Gene3D" id="3.10.290.10">
    <property type="entry name" value="RNA-binding S4 domain"/>
    <property type="match status" value="1"/>
</dbReference>
<dbReference type="EC" id="5.4.99.24" evidence="4"/>
<dbReference type="NCBIfam" id="NF008249">
    <property type="entry name" value="PRK11025.1"/>
    <property type="match status" value="1"/>
</dbReference>
<name>A0A3B1AGX5_9ZZZZ</name>
<dbReference type="InterPro" id="IPR006225">
    <property type="entry name" value="PsdUridine_synth_RluC/D"/>
</dbReference>
<dbReference type="Gene3D" id="3.30.2350.10">
    <property type="entry name" value="Pseudouridine synthase"/>
    <property type="match status" value="1"/>
</dbReference>
<keyword evidence="6" id="KW-0698">rRNA processing</keyword>
<evidence type="ECO:0000256" key="10">
    <source>
        <dbReference type="ARBA" id="ARBA00033053"/>
    </source>
</evidence>
<evidence type="ECO:0000256" key="1">
    <source>
        <dbReference type="ARBA" id="ARBA00000381"/>
    </source>
</evidence>
<feature type="domain" description="RNA-binding S4" evidence="11">
    <location>
        <begin position="21"/>
        <end position="79"/>
    </location>
</feature>
<dbReference type="InterPro" id="IPR036986">
    <property type="entry name" value="S4_RNA-bd_sf"/>
</dbReference>
<dbReference type="GO" id="GO:0003723">
    <property type="term" value="F:RNA binding"/>
    <property type="evidence" value="ECO:0007669"/>
    <property type="project" value="InterPro"/>
</dbReference>
<reference evidence="12" key="1">
    <citation type="submission" date="2018-06" db="EMBL/GenBank/DDBJ databases">
        <authorList>
            <person name="Zhirakovskaya E."/>
        </authorList>
    </citation>
    <scope>NUCLEOTIDE SEQUENCE</scope>
</reference>
<dbReference type="InterPro" id="IPR020103">
    <property type="entry name" value="PsdUridine_synth_cat_dom_sf"/>
</dbReference>
<dbReference type="AlphaFoldDB" id="A0A3B1AGX5"/>
<dbReference type="InterPro" id="IPR002942">
    <property type="entry name" value="S4_RNA-bd"/>
</dbReference>
<evidence type="ECO:0000256" key="8">
    <source>
        <dbReference type="ARBA" id="ARBA00030705"/>
    </source>
</evidence>
<accession>A0A3B1AGX5</accession>
<dbReference type="PANTHER" id="PTHR21600">
    <property type="entry name" value="MITOCHONDRIAL RNA PSEUDOURIDINE SYNTHASE"/>
    <property type="match status" value="1"/>
</dbReference>
<evidence type="ECO:0000313" key="12">
    <source>
        <dbReference type="EMBL" id="VAW91896.1"/>
    </source>
</evidence>
<comment type="similarity">
    <text evidence="3">Belongs to the pseudouridine synthase RluA family.</text>
</comment>
<dbReference type="Pfam" id="PF01479">
    <property type="entry name" value="S4"/>
    <property type="match status" value="1"/>
</dbReference>
<dbReference type="CDD" id="cd02869">
    <property type="entry name" value="PseudoU_synth_RluA_like"/>
    <property type="match status" value="1"/>
</dbReference>
<evidence type="ECO:0000256" key="4">
    <source>
        <dbReference type="ARBA" id="ARBA00012785"/>
    </source>
</evidence>
<keyword evidence="7 12" id="KW-0413">Isomerase</keyword>
<evidence type="ECO:0000256" key="5">
    <source>
        <dbReference type="ARBA" id="ARBA00017128"/>
    </source>
</evidence>
<dbReference type="GO" id="GO:0160141">
    <property type="term" value="F:23S rRNA pseudouridine(955/2504/2580) synthase activity"/>
    <property type="evidence" value="ECO:0007669"/>
    <property type="project" value="UniProtKB-EC"/>
</dbReference>
<dbReference type="PROSITE" id="PS50889">
    <property type="entry name" value="S4"/>
    <property type="match status" value="1"/>
</dbReference>
<dbReference type="InterPro" id="IPR050188">
    <property type="entry name" value="RluA_PseudoU_synthase"/>
</dbReference>
<dbReference type="NCBIfam" id="TIGR00005">
    <property type="entry name" value="rluA_subfam"/>
    <property type="match status" value="1"/>
</dbReference>
<sequence>MNEWDNTRANFMVIDQQSSDQRIDNFLLRILKGAPRSLIYRILRSGEVRVNKGRIKPPYRLKEGDTVRIPPVRLSTKEPTSGPKKALCSDIENRIIFEDKHLLILNKPSGLAVHGGSGINHGVIEILRASRSKHDYLELAHRLDRDTSGTLIIAKNRAVLRKIHDLLKNNGVEKHYLALIQGKWPRKTKRIDAPLQKNVLSSGERIVKVNDAGKAALTIVRPLKLGQIASLVDVKIETGRTHQIRVHCAHEGHPIAGDNKYGDKRFDSEIKEFGLNRLFLHAFSLKFSLELESGTTLNIDITAPLDAKLESIIENLGIN</sequence>
<organism evidence="12">
    <name type="scientific">hydrothermal vent metagenome</name>
    <dbReference type="NCBI Taxonomy" id="652676"/>
    <lineage>
        <taxon>unclassified sequences</taxon>
        <taxon>metagenomes</taxon>
        <taxon>ecological metagenomes</taxon>
    </lineage>
</organism>
<dbReference type="GO" id="GO:0000455">
    <property type="term" value="P:enzyme-directed rRNA pseudouridine synthesis"/>
    <property type="evidence" value="ECO:0007669"/>
    <property type="project" value="TreeGrafter"/>
</dbReference>
<proteinExistence type="inferred from homology"/>
<dbReference type="Pfam" id="PF00849">
    <property type="entry name" value="PseudoU_synth_2"/>
    <property type="match status" value="1"/>
</dbReference>
<evidence type="ECO:0000259" key="11">
    <source>
        <dbReference type="SMART" id="SM00363"/>
    </source>
</evidence>